<gene>
    <name evidence="2" type="ORF">Cflav_PD0405</name>
</gene>
<dbReference type="Proteomes" id="UP000003688">
    <property type="component" value="Unassembled WGS sequence"/>
</dbReference>
<accession>B9XSB9</accession>
<dbReference type="InterPro" id="IPR029044">
    <property type="entry name" value="Nucleotide-diphossugar_trans"/>
</dbReference>
<dbReference type="AlphaFoldDB" id="B9XSB9"/>
<dbReference type="OrthoDB" id="396512at2"/>
<protein>
    <submittedName>
        <fullName evidence="2">Glycosyl transferase family 2</fullName>
    </submittedName>
</protein>
<keyword evidence="3" id="KW-1185">Reference proteome</keyword>
<dbReference type="GO" id="GO:0016758">
    <property type="term" value="F:hexosyltransferase activity"/>
    <property type="evidence" value="ECO:0007669"/>
    <property type="project" value="UniProtKB-ARBA"/>
</dbReference>
<dbReference type="CDD" id="cd06433">
    <property type="entry name" value="GT_2_WfgS_like"/>
    <property type="match status" value="1"/>
</dbReference>
<dbReference type="Pfam" id="PF00535">
    <property type="entry name" value="Glycos_transf_2"/>
    <property type="match status" value="1"/>
</dbReference>
<dbReference type="Gene3D" id="3.90.550.10">
    <property type="entry name" value="Spore Coat Polysaccharide Biosynthesis Protein SpsA, Chain A"/>
    <property type="match status" value="1"/>
</dbReference>
<dbReference type="SUPFAM" id="SSF53448">
    <property type="entry name" value="Nucleotide-diphospho-sugar transferases"/>
    <property type="match status" value="1"/>
</dbReference>
<dbReference type="InterPro" id="IPR001173">
    <property type="entry name" value="Glyco_trans_2-like"/>
</dbReference>
<organism evidence="2 3">
    <name type="scientific">Pedosphaera parvula (strain Ellin514)</name>
    <dbReference type="NCBI Taxonomy" id="320771"/>
    <lineage>
        <taxon>Bacteria</taxon>
        <taxon>Pseudomonadati</taxon>
        <taxon>Verrucomicrobiota</taxon>
        <taxon>Pedosphaerae</taxon>
        <taxon>Pedosphaerales</taxon>
        <taxon>Pedosphaeraceae</taxon>
        <taxon>Pedosphaera</taxon>
    </lineage>
</organism>
<name>B9XSB9_PEDPL</name>
<dbReference type="STRING" id="320771.Cflav_PD0405"/>
<sequence length="277" mass="31787">MHFSIITPSFRNSQWLKLCIASVADQEGVTIEHIVQDSCSDDGTQDWLPYDSRVKAFIEKDKGMYDAVNRGLTKGRGDILAYLNCDEQYLPGTLSAVSKFFDQHPNVDVVFGHFVVVDGEGGYLFHRKVQTPMKYHTWVSHLPTFTCATFFRRKLISEYGLYFNPSLRDVGDGEWMLRLLRRGTPMAVIPQFTSIFTMTGANMSARPNARREAVELFNSAPFWVRKAKPAIILLHRLRRFLGGVYSQESFSYSLYTSLSPVQRVVHPVTQPRFQWRT</sequence>
<dbReference type="RefSeq" id="WP_007418702.1">
    <property type="nucleotide sequence ID" value="NZ_ABOX02000077.1"/>
</dbReference>
<proteinExistence type="predicted"/>
<keyword evidence="2" id="KW-0808">Transferase</keyword>
<dbReference type="PANTHER" id="PTHR22916:SF3">
    <property type="entry name" value="UDP-GLCNAC:BETAGAL BETA-1,3-N-ACETYLGLUCOSAMINYLTRANSFERASE-LIKE PROTEIN 1"/>
    <property type="match status" value="1"/>
</dbReference>
<feature type="domain" description="Glycosyltransferase 2-like" evidence="1">
    <location>
        <begin position="4"/>
        <end position="157"/>
    </location>
</feature>
<evidence type="ECO:0000313" key="3">
    <source>
        <dbReference type="Proteomes" id="UP000003688"/>
    </source>
</evidence>
<dbReference type="EMBL" id="ABOX02000077">
    <property type="protein sequence ID" value="EEF57252.1"/>
    <property type="molecule type" value="Genomic_DNA"/>
</dbReference>
<evidence type="ECO:0000313" key="2">
    <source>
        <dbReference type="EMBL" id="EEF57252.1"/>
    </source>
</evidence>
<dbReference type="PANTHER" id="PTHR22916">
    <property type="entry name" value="GLYCOSYLTRANSFERASE"/>
    <property type="match status" value="1"/>
</dbReference>
<evidence type="ECO:0000259" key="1">
    <source>
        <dbReference type="Pfam" id="PF00535"/>
    </source>
</evidence>
<comment type="caution">
    <text evidence="2">The sequence shown here is derived from an EMBL/GenBank/DDBJ whole genome shotgun (WGS) entry which is preliminary data.</text>
</comment>
<reference evidence="2 3" key="1">
    <citation type="journal article" date="2011" name="J. Bacteriol.">
        <title>Genome sequence of 'Pedosphaera parvula' Ellin514, an aerobic Verrucomicrobial isolate from pasture soil.</title>
        <authorList>
            <person name="Kant R."/>
            <person name="van Passel M.W."/>
            <person name="Sangwan P."/>
            <person name="Palva A."/>
            <person name="Lucas S."/>
            <person name="Copeland A."/>
            <person name="Lapidus A."/>
            <person name="Glavina Del Rio T."/>
            <person name="Dalin E."/>
            <person name="Tice H."/>
            <person name="Bruce D."/>
            <person name="Goodwin L."/>
            <person name="Pitluck S."/>
            <person name="Chertkov O."/>
            <person name="Larimer F.W."/>
            <person name="Land M.L."/>
            <person name="Hauser L."/>
            <person name="Brettin T.S."/>
            <person name="Detter J.C."/>
            <person name="Han S."/>
            <person name="de Vos W.M."/>
            <person name="Janssen P.H."/>
            <person name="Smidt H."/>
        </authorList>
    </citation>
    <scope>NUCLEOTIDE SEQUENCE [LARGE SCALE GENOMIC DNA]</scope>
    <source>
        <strain evidence="2 3">Ellin514</strain>
    </source>
</reference>